<dbReference type="OMA" id="ANPICHL"/>
<dbReference type="InterPro" id="IPR004332">
    <property type="entry name" value="Transposase_MuDR"/>
</dbReference>
<dbReference type="Gramene" id="BGIOSGA024009-TA">
    <property type="protein sequence ID" value="BGIOSGA024009-PA"/>
    <property type="gene ID" value="BGIOSGA024009"/>
</dbReference>
<reference evidence="3 4" key="1">
    <citation type="journal article" date="2005" name="PLoS Biol.">
        <title>The genomes of Oryza sativa: a history of duplications.</title>
        <authorList>
            <person name="Yu J."/>
            <person name="Wang J."/>
            <person name="Lin W."/>
            <person name="Li S."/>
            <person name="Li H."/>
            <person name="Zhou J."/>
            <person name="Ni P."/>
            <person name="Dong W."/>
            <person name="Hu S."/>
            <person name="Zeng C."/>
            <person name="Zhang J."/>
            <person name="Zhang Y."/>
            <person name="Li R."/>
            <person name="Xu Z."/>
            <person name="Li S."/>
            <person name="Li X."/>
            <person name="Zheng H."/>
            <person name="Cong L."/>
            <person name="Lin L."/>
            <person name="Yin J."/>
            <person name="Geng J."/>
            <person name="Li G."/>
            <person name="Shi J."/>
            <person name="Liu J."/>
            <person name="Lv H."/>
            <person name="Li J."/>
            <person name="Wang J."/>
            <person name="Deng Y."/>
            <person name="Ran L."/>
            <person name="Shi X."/>
            <person name="Wang X."/>
            <person name="Wu Q."/>
            <person name="Li C."/>
            <person name="Ren X."/>
            <person name="Wang J."/>
            <person name="Wang X."/>
            <person name="Li D."/>
            <person name="Liu D."/>
            <person name="Zhang X."/>
            <person name="Ji Z."/>
            <person name="Zhao W."/>
            <person name="Sun Y."/>
            <person name="Zhang Z."/>
            <person name="Bao J."/>
            <person name="Han Y."/>
            <person name="Dong L."/>
            <person name="Ji J."/>
            <person name="Chen P."/>
            <person name="Wu S."/>
            <person name="Liu J."/>
            <person name="Xiao Y."/>
            <person name="Bu D."/>
            <person name="Tan J."/>
            <person name="Yang L."/>
            <person name="Ye C."/>
            <person name="Zhang J."/>
            <person name="Xu J."/>
            <person name="Zhou Y."/>
            <person name="Yu Y."/>
            <person name="Zhang B."/>
            <person name="Zhuang S."/>
            <person name="Wei H."/>
            <person name="Liu B."/>
            <person name="Lei M."/>
            <person name="Yu H."/>
            <person name="Li Y."/>
            <person name="Xu H."/>
            <person name="Wei S."/>
            <person name="He X."/>
            <person name="Fang L."/>
            <person name="Zhang Z."/>
            <person name="Zhang Y."/>
            <person name="Huang X."/>
            <person name="Su Z."/>
            <person name="Tong W."/>
            <person name="Li J."/>
            <person name="Tong Z."/>
            <person name="Li S."/>
            <person name="Ye J."/>
            <person name="Wang L."/>
            <person name="Fang L."/>
            <person name="Lei T."/>
            <person name="Chen C."/>
            <person name="Chen H."/>
            <person name="Xu Z."/>
            <person name="Li H."/>
            <person name="Huang H."/>
            <person name="Zhang F."/>
            <person name="Xu H."/>
            <person name="Li N."/>
            <person name="Zhao C."/>
            <person name="Li S."/>
            <person name="Dong L."/>
            <person name="Huang Y."/>
            <person name="Li L."/>
            <person name="Xi Y."/>
            <person name="Qi Q."/>
            <person name="Li W."/>
            <person name="Zhang B."/>
            <person name="Hu W."/>
            <person name="Zhang Y."/>
            <person name="Tian X."/>
            <person name="Jiao Y."/>
            <person name="Liang X."/>
            <person name="Jin J."/>
            <person name="Gao L."/>
            <person name="Zheng W."/>
            <person name="Hao B."/>
            <person name="Liu S."/>
            <person name="Wang W."/>
            <person name="Yuan L."/>
            <person name="Cao M."/>
            <person name="McDermott J."/>
            <person name="Samudrala R."/>
            <person name="Wang J."/>
            <person name="Wong G.K."/>
            <person name="Yang H."/>
        </authorList>
    </citation>
    <scope>NUCLEOTIDE SEQUENCE [LARGE SCALE GENOMIC DNA]</scope>
    <source>
        <strain evidence="4">cv. 93-11</strain>
    </source>
</reference>
<accession>B8B7T5</accession>
<feature type="domain" description="Transposase MuDR plant" evidence="2">
    <location>
        <begin position="141"/>
        <end position="201"/>
    </location>
</feature>
<dbReference type="AlphaFoldDB" id="B8B7T5"/>
<name>B8B7T5_ORYSI</name>
<dbReference type="EMBL" id="CM000132">
    <property type="protein sequence ID" value="EEC82339.1"/>
    <property type="molecule type" value="Genomic_DNA"/>
</dbReference>
<evidence type="ECO:0000259" key="2">
    <source>
        <dbReference type="Pfam" id="PF03108"/>
    </source>
</evidence>
<keyword evidence="4" id="KW-1185">Reference proteome</keyword>
<dbReference type="HOGENOM" id="CLU_1274069_0_0_1"/>
<feature type="compositionally biased region" description="Basic and acidic residues" evidence="1">
    <location>
        <begin position="27"/>
        <end position="45"/>
    </location>
</feature>
<dbReference type="Proteomes" id="UP000007015">
    <property type="component" value="Chromosome 7"/>
</dbReference>
<proteinExistence type="predicted"/>
<gene>
    <name evidence="3" type="ORF">OsI_26638</name>
</gene>
<feature type="region of interest" description="Disordered" evidence="1">
    <location>
        <begin position="16"/>
        <end position="54"/>
    </location>
</feature>
<evidence type="ECO:0000313" key="3">
    <source>
        <dbReference type="EMBL" id="EEC82339.1"/>
    </source>
</evidence>
<evidence type="ECO:0000256" key="1">
    <source>
        <dbReference type="SAM" id="MobiDB-lite"/>
    </source>
</evidence>
<organism evidence="3 4">
    <name type="scientific">Oryza sativa subsp. indica</name>
    <name type="common">Rice</name>
    <dbReference type="NCBI Taxonomy" id="39946"/>
    <lineage>
        <taxon>Eukaryota</taxon>
        <taxon>Viridiplantae</taxon>
        <taxon>Streptophyta</taxon>
        <taxon>Embryophyta</taxon>
        <taxon>Tracheophyta</taxon>
        <taxon>Spermatophyta</taxon>
        <taxon>Magnoliopsida</taxon>
        <taxon>Liliopsida</taxon>
        <taxon>Poales</taxon>
        <taxon>Poaceae</taxon>
        <taxon>BOP clade</taxon>
        <taxon>Oryzoideae</taxon>
        <taxon>Oryzeae</taxon>
        <taxon>Oryzinae</taxon>
        <taxon>Oryza</taxon>
        <taxon>Oryza sativa</taxon>
    </lineage>
</organism>
<evidence type="ECO:0000313" key="4">
    <source>
        <dbReference type="Proteomes" id="UP000007015"/>
    </source>
</evidence>
<dbReference type="Pfam" id="PF03108">
    <property type="entry name" value="DBD_Tnp_Mut"/>
    <property type="match status" value="1"/>
</dbReference>
<protein>
    <recommendedName>
        <fullName evidence="2">Transposase MuDR plant domain-containing protein</fullName>
    </recommendedName>
</protein>
<sequence length="217" mass="24758">MPNFIELSQETLTHQFGDFDSPLTHNLSEKKTESPEDDHATKESNVDESSEFPAIDYEWEDDDDDLFEENVDGDVEEGDRKKFNHKKAAGSVLKGKKVVADLSEGDTSDDEQLHLPSDDDDDEFNLKFKSFNPEDINNPIFKVGMVFSSVELVRKAISEYSMKNRVDIKMPRNDRTRIKAHCAEGCPWNFYASMDSRAKAFIVKTYSPITNARRSGF</sequence>